<keyword evidence="2" id="KW-1133">Transmembrane helix</keyword>
<keyword evidence="5" id="KW-1185">Reference proteome</keyword>
<proteinExistence type="inferred from homology"/>
<comment type="similarity">
    <text evidence="1">Belongs to the syntaxin family.</text>
</comment>
<evidence type="ECO:0000256" key="1">
    <source>
        <dbReference type="ARBA" id="ARBA00009063"/>
    </source>
</evidence>
<dbReference type="PROSITE" id="PS00914">
    <property type="entry name" value="SYNTAXIN"/>
    <property type="match status" value="1"/>
</dbReference>
<accession>A0A9P6GXD8</accession>
<dbReference type="AlphaFoldDB" id="A0A9P6GXD8"/>
<dbReference type="InterPro" id="IPR006012">
    <property type="entry name" value="Syntaxin/epimorphin_CS"/>
</dbReference>
<dbReference type="SUPFAM" id="SSF47661">
    <property type="entry name" value="t-snare proteins"/>
    <property type="match status" value="1"/>
</dbReference>
<evidence type="ECO:0000259" key="3">
    <source>
        <dbReference type="PROSITE" id="PS50192"/>
    </source>
</evidence>
<name>A0A9P6GXD8_9MICR</name>
<protein>
    <submittedName>
        <fullName evidence="4">Syntaxin-1A like protein</fullName>
    </submittedName>
</protein>
<gene>
    <name evidence="4" type="primary">unc-64</name>
    <name evidence="4" type="ORF">NGRA_2073</name>
</gene>
<evidence type="ECO:0000313" key="4">
    <source>
        <dbReference type="EMBL" id="KAF9762365.1"/>
    </source>
</evidence>
<dbReference type="EMBL" id="SBJO01000182">
    <property type="protein sequence ID" value="KAF9762365.1"/>
    <property type="molecule type" value="Genomic_DNA"/>
</dbReference>
<dbReference type="GO" id="GO:0005484">
    <property type="term" value="F:SNAP receptor activity"/>
    <property type="evidence" value="ECO:0007669"/>
    <property type="project" value="InterPro"/>
</dbReference>
<dbReference type="PROSITE" id="PS50192">
    <property type="entry name" value="T_SNARE"/>
    <property type="match status" value="1"/>
</dbReference>
<dbReference type="GO" id="GO:0016192">
    <property type="term" value="P:vesicle-mediated transport"/>
    <property type="evidence" value="ECO:0007669"/>
    <property type="project" value="InterPro"/>
</dbReference>
<evidence type="ECO:0000313" key="5">
    <source>
        <dbReference type="Proteomes" id="UP000740883"/>
    </source>
</evidence>
<feature type="transmembrane region" description="Helical" evidence="2">
    <location>
        <begin position="241"/>
        <end position="259"/>
    </location>
</feature>
<dbReference type="OrthoDB" id="10255013at2759"/>
<keyword evidence="2" id="KW-0812">Transmembrane</keyword>
<dbReference type="Proteomes" id="UP000740883">
    <property type="component" value="Unassembled WGS sequence"/>
</dbReference>
<sequence>MREFLKSSKKFFDDVNALRTYTSSFEHLSARLNNAILSNKDEKTVNNQIEVINNRFRTLSNSLKDRLSATSGRLEHPEAKSNNFEYKTMKIHLHAQTKALTSAINEYRDAQFKHKSEEEEKFKLQYVIAKPGADEQEINECISGDKSEAKLASAFALGSNSAQGILEEANKRKTNIKKIAVMIQELIELMRILNEAISKQSDVVDKIAENLTTAEENTTAANVDLRQALDYQIRATQIKRIIGIVLGIVIIGGLVWAALQFNVLGTKNDNKM</sequence>
<dbReference type="Gene3D" id="1.20.5.110">
    <property type="match status" value="1"/>
</dbReference>
<dbReference type="Gene3D" id="1.20.58.70">
    <property type="match status" value="1"/>
</dbReference>
<keyword evidence="2" id="KW-0472">Membrane</keyword>
<feature type="domain" description="T-SNARE coiled-coil homology" evidence="3">
    <location>
        <begin position="166"/>
        <end position="228"/>
    </location>
</feature>
<dbReference type="GO" id="GO:0016020">
    <property type="term" value="C:membrane"/>
    <property type="evidence" value="ECO:0007669"/>
    <property type="project" value="InterPro"/>
</dbReference>
<comment type="caution">
    <text evidence="4">The sequence shown here is derived from an EMBL/GenBank/DDBJ whole genome shotgun (WGS) entry which is preliminary data.</text>
</comment>
<reference evidence="4 5" key="1">
    <citation type="journal article" date="2020" name="Genome Biol. Evol.">
        <title>Comparative genomics of strictly vertically transmitted, feminizing microsporidia endosymbionts of amphipod crustaceans.</title>
        <authorList>
            <person name="Cormier A."/>
            <person name="Chebbi M.A."/>
            <person name="Giraud I."/>
            <person name="Wattier R."/>
            <person name="Teixeira M."/>
            <person name="Gilbert C."/>
            <person name="Rigaud T."/>
            <person name="Cordaux R."/>
        </authorList>
    </citation>
    <scope>NUCLEOTIDE SEQUENCE [LARGE SCALE GENOMIC DNA]</scope>
    <source>
        <strain evidence="4 5">Ou3-Ou53</strain>
    </source>
</reference>
<evidence type="ECO:0000256" key="2">
    <source>
        <dbReference type="SAM" id="Phobius"/>
    </source>
</evidence>
<dbReference type="GO" id="GO:0006886">
    <property type="term" value="P:intracellular protein transport"/>
    <property type="evidence" value="ECO:0007669"/>
    <property type="project" value="InterPro"/>
</dbReference>
<dbReference type="InterPro" id="IPR010989">
    <property type="entry name" value="SNARE"/>
</dbReference>
<dbReference type="SMART" id="SM00397">
    <property type="entry name" value="t_SNARE"/>
    <property type="match status" value="1"/>
</dbReference>
<organism evidence="4 5">
    <name type="scientific">Nosema granulosis</name>
    <dbReference type="NCBI Taxonomy" id="83296"/>
    <lineage>
        <taxon>Eukaryota</taxon>
        <taxon>Fungi</taxon>
        <taxon>Fungi incertae sedis</taxon>
        <taxon>Microsporidia</taxon>
        <taxon>Nosematidae</taxon>
        <taxon>Nosema</taxon>
    </lineage>
</organism>
<dbReference type="InterPro" id="IPR000727">
    <property type="entry name" value="T_SNARE_dom"/>
</dbReference>